<organism evidence="3 4">
    <name type="scientific">Labrys wisconsinensis</name>
    <dbReference type="NCBI Taxonomy" id="425677"/>
    <lineage>
        <taxon>Bacteria</taxon>
        <taxon>Pseudomonadati</taxon>
        <taxon>Pseudomonadota</taxon>
        <taxon>Alphaproteobacteria</taxon>
        <taxon>Hyphomicrobiales</taxon>
        <taxon>Xanthobacteraceae</taxon>
        <taxon>Labrys</taxon>
    </lineage>
</organism>
<sequence length="255" mass="27620">MRGASAIIAAVAFVLLRATPAAAENLVVTVSTPRVAIQSNFAGADIVVFGGIERGERIGSHGRYDIAVTVRGPAVPLDVRLKQREAGVWINAERRQFPEAPSFLAIASTRPIDEIATPETVARYRLSLPAALDSDGLDAARPEEQAFRDALIRLKSQGGLYAQQPRGVSFLNDTLFRATIPLPPNVPLGIYQVETRLLIDGEVVTGQRASLEVIKTGFEDQVAQWSKDRAPVYGLATCLIAVTLGWFATVVFRRD</sequence>
<keyword evidence="1" id="KW-0472">Membrane</keyword>
<dbReference type="Proteomes" id="UP001242480">
    <property type="component" value="Unassembled WGS sequence"/>
</dbReference>
<dbReference type="Pfam" id="PF09608">
    <property type="entry name" value="Alph_Pro_TM"/>
    <property type="match status" value="1"/>
</dbReference>
<feature type="signal peptide" evidence="2">
    <location>
        <begin position="1"/>
        <end position="23"/>
    </location>
</feature>
<reference evidence="3 4" key="1">
    <citation type="submission" date="2023-07" db="EMBL/GenBank/DDBJ databases">
        <title>Genomic Encyclopedia of Type Strains, Phase IV (KMG-IV): sequencing the most valuable type-strain genomes for metagenomic binning, comparative biology and taxonomic classification.</title>
        <authorList>
            <person name="Goeker M."/>
        </authorList>
    </citation>
    <scope>NUCLEOTIDE SEQUENCE [LARGE SCALE GENOMIC DNA]</scope>
    <source>
        <strain evidence="3 4">DSM 19619</strain>
    </source>
</reference>
<gene>
    <name evidence="3" type="ORF">QO011_005380</name>
</gene>
<keyword evidence="4" id="KW-1185">Reference proteome</keyword>
<keyword evidence="1" id="KW-0812">Transmembrane</keyword>
<dbReference type="InterPro" id="IPR019088">
    <property type="entry name" value="CHP02186-rel_TM"/>
</dbReference>
<evidence type="ECO:0000256" key="1">
    <source>
        <dbReference type="SAM" id="Phobius"/>
    </source>
</evidence>
<proteinExistence type="predicted"/>
<accession>A0ABU0JFU5</accession>
<evidence type="ECO:0000313" key="3">
    <source>
        <dbReference type="EMBL" id="MDQ0472351.1"/>
    </source>
</evidence>
<evidence type="ECO:0000313" key="4">
    <source>
        <dbReference type="Proteomes" id="UP001242480"/>
    </source>
</evidence>
<feature type="chain" id="PRO_5046942897" evidence="2">
    <location>
        <begin position="24"/>
        <end position="255"/>
    </location>
</feature>
<comment type="caution">
    <text evidence="3">The sequence shown here is derived from an EMBL/GenBank/DDBJ whole genome shotgun (WGS) entry which is preliminary data.</text>
</comment>
<protein>
    <submittedName>
        <fullName evidence="3">Uncharacterized protein (TIGR02186 family)</fullName>
    </submittedName>
</protein>
<evidence type="ECO:0000256" key="2">
    <source>
        <dbReference type="SAM" id="SignalP"/>
    </source>
</evidence>
<keyword evidence="2" id="KW-0732">Signal</keyword>
<dbReference type="RefSeq" id="WP_307279067.1">
    <property type="nucleotide sequence ID" value="NZ_JAUSVX010000012.1"/>
</dbReference>
<dbReference type="EMBL" id="JAUSVX010000012">
    <property type="protein sequence ID" value="MDQ0472351.1"/>
    <property type="molecule type" value="Genomic_DNA"/>
</dbReference>
<feature type="transmembrane region" description="Helical" evidence="1">
    <location>
        <begin position="232"/>
        <end position="252"/>
    </location>
</feature>
<name>A0ABU0JFU5_9HYPH</name>
<keyword evidence="1" id="KW-1133">Transmembrane helix</keyword>